<dbReference type="Pfam" id="PF02592">
    <property type="entry name" value="Vut_1"/>
    <property type="match status" value="1"/>
</dbReference>
<feature type="transmembrane region" description="Helical" evidence="1">
    <location>
        <begin position="157"/>
        <end position="174"/>
    </location>
</feature>
<keyword evidence="1" id="KW-0472">Membrane</keyword>
<dbReference type="EMBL" id="QMQV01000239">
    <property type="protein sequence ID" value="RLE45654.1"/>
    <property type="molecule type" value="Genomic_DNA"/>
</dbReference>
<feature type="transmembrane region" description="Helical" evidence="1">
    <location>
        <begin position="12"/>
        <end position="34"/>
    </location>
</feature>
<comment type="subcellular location">
    <subcellularLocation>
        <location evidence="1">Cell membrane</location>
        <topology evidence="1">Multi-pass membrane protein</topology>
    </subcellularLocation>
</comment>
<comment type="function">
    <text evidence="1">Involved in the import of queuosine (Q) precursors, required for Q precursor salvage.</text>
</comment>
<gene>
    <name evidence="2" type="ORF">DRJ31_10985</name>
</gene>
<feature type="transmembrane region" description="Helical" evidence="1">
    <location>
        <begin position="180"/>
        <end position="206"/>
    </location>
</feature>
<keyword evidence="1" id="KW-1003">Cell membrane</keyword>
<keyword evidence="1" id="KW-0812">Transmembrane</keyword>
<dbReference type="AlphaFoldDB" id="A0A497EK09"/>
<organism evidence="2 3">
    <name type="scientific">Thermoproteota archaeon</name>
    <dbReference type="NCBI Taxonomy" id="2056631"/>
    <lineage>
        <taxon>Archaea</taxon>
        <taxon>Thermoproteota</taxon>
    </lineage>
</organism>
<dbReference type="GO" id="GO:0005886">
    <property type="term" value="C:plasma membrane"/>
    <property type="evidence" value="ECO:0007669"/>
    <property type="project" value="UniProtKB-SubCell"/>
</dbReference>
<protein>
    <recommendedName>
        <fullName evidence="1">Probable queuosine precursor transporter</fullName>
        <shortName evidence="1">Q precursor transporter</shortName>
    </recommendedName>
</protein>
<keyword evidence="1" id="KW-0813">Transport</keyword>
<evidence type="ECO:0000256" key="1">
    <source>
        <dbReference type="HAMAP-Rule" id="MF_02088"/>
    </source>
</evidence>
<feature type="transmembrane region" description="Helical" evidence="1">
    <location>
        <begin position="115"/>
        <end position="136"/>
    </location>
</feature>
<accession>A0A497EK09</accession>
<name>A0A497EK09_9CREN</name>
<feature type="transmembrane region" description="Helical" evidence="1">
    <location>
        <begin position="40"/>
        <end position="59"/>
    </location>
</feature>
<dbReference type="PANTHER" id="PTHR34300:SF2">
    <property type="entry name" value="QUEUOSINE PRECURSOR TRANSPORTER-RELATED"/>
    <property type="match status" value="1"/>
</dbReference>
<dbReference type="InterPro" id="IPR003744">
    <property type="entry name" value="YhhQ"/>
</dbReference>
<keyword evidence="1" id="KW-1133">Transmembrane helix</keyword>
<dbReference type="HAMAP" id="MF_02088">
    <property type="entry name" value="Q_prec_transport"/>
    <property type="match status" value="1"/>
</dbReference>
<dbReference type="PANTHER" id="PTHR34300">
    <property type="entry name" value="QUEUOSINE PRECURSOR TRANSPORTER-RELATED"/>
    <property type="match status" value="1"/>
</dbReference>
<dbReference type="NCBIfam" id="TIGR00697">
    <property type="entry name" value="queuosine precursor transporter"/>
    <property type="match status" value="1"/>
</dbReference>
<dbReference type="Proteomes" id="UP000278475">
    <property type="component" value="Unassembled WGS sequence"/>
</dbReference>
<evidence type="ECO:0000313" key="2">
    <source>
        <dbReference type="EMBL" id="RLE45654.1"/>
    </source>
</evidence>
<proteinExistence type="inferred from homology"/>
<evidence type="ECO:0000313" key="3">
    <source>
        <dbReference type="Proteomes" id="UP000278475"/>
    </source>
</evidence>
<feature type="transmembrane region" description="Helical" evidence="1">
    <location>
        <begin position="71"/>
        <end position="95"/>
    </location>
</feature>
<comment type="similarity">
    <text evidence="1">Belongs to the vitamin uptake transporter (VUT/ECF) (TC 2.A.88) family. Q precursor transporter subfamily.</text>
</comment>
<reference evidence="2 3" key="1">
    <citation type="submission" date="2018-06" db="EMBL/GenBank/DDBJ databases">
        <title>Extensive metabolic versatility and redundancy in microbially diverse, dynamic hydrothermal sediments.</title>
        <authorList>
            <person name="Dombrowski N."/>
            <person name="Teske A."/>
            <person name="Baker B.J."/>
        </authorList>
    </citation>
    <scope>NUCLEOTIDE SEQUENCE [LARGE SCALE GENOMIC DNA]</scope>
    <source>
        <strain evidence="2">B66_G16</strain>
    </source>
</reference>
<sequence length="238" mass="26617">MGSVNSLNERDLLVLVIFSGIFGASIVFANIAAGIKLVDFLGFVVPAGTIAYSITFPITDIVDEVYGKRKAVYIVWAGLFAEIAMLVLIGAEALLPALEPDMQADYLRVFTPQVRIVLASIIAYLVSQHHDVWAFWKWREITRGKYLWIRNNASTTVSQFLDSAIFIFIAFYGIESMDILLNMIMSMWLFKVLIAALDTPFVYLGVSLVKRYTFKQPLQLTGINDNISNDKVVSIMGD</sequence>
<comment type="caution">
    <text evidence="2">The sequence shown here is derived from an EMBL/GenBank/DDBJ whole genome shotgun (WGS) entry which is preliminary data.</text>
</comment>
<dbReference type="GO" id="GO:0022857">
    <property type="term" value="F:transmembrane transporter activity"/>
    <property type="evidence" value="ECO:0007669"/>
    <property type="project" value="UniProtKB-UniRule"/>
</dbReference>